<dbReference type="Proteomes" id="UP000192578">
    <property type="component" value="Unassembled WGS sequence"/>
</dbReference>
<accession>A0A1W0WFC9</accession>
<evidence type="ECO:0000313" key="3">
    <source>
        <dbReference type="EMBL" id="OQV13882.1"/>
    </source>
</evidence>
<dbReference type="OrthoDB" id="10241519at2759"/>
<comment type="caution">
    <text evidence="3">The sequence shown here is derived from an EMBL/GenBank/DDBJ whole genome shotgun (WGS) entry which is preliminary data.</text>
</comment>
<evidence type="ECO:0000313" key="4">
    <source>
        <dbReference type="Proteomes" id="UP000192578"/>
    </source>
</evidence>
<dbReference type="Gene3D" id="2.110.10.10">
    <property type="entry name" value="Hemopexin-like domain"/>
    <property type="match status" value="1"/>
</dbReference>
<name>A0A1W0WFC9_HYPEX</name>
<reference evidence="4" key="1">
    <citation type="submission" date="2017-01" db="EMBL/GenBank/DDBJ databases">
        <title>Comparative genomics of anhydrobiosis in the tardigrade Hypsibius dujardini.</title>
        <authorList>
            <person name="Yoshida Y."/>
            <person name="Koutsovoulos G."/>
            <person name="Laetsch D."/>
            <person name="Stevens L."/>
            <person name="Kumar S."/>
            <person name="Horikawa D."/>
            <person name="Ishino K."/>
            <person name="Komine S."/>
            <person name="Tomita M."/>
            <person name="Blaxter M."/>
            <person name="Arakawa K."/>
        </authorList>
    </citation>
    <scope>NUCLEOTIDE SEQUENCE [LARGE SCALE GENOMIC DNA]</scope>
    <source>
        <strain evidence="4">Z151</strain>
    </source>
</reference>
<evidence type="ECO:0000256" key="2">
    <source>
        <dbReference type="SAM" id="MobiDB-lite"/>
    </source>
</evidence>
<feature type="region of interest" description="Disordered" evidence="2">
    <location>
        <begin position="779"/>
        <end position="801"/>
    </location>
</feature>
<dbReference type="AlphaFoldDB" id="A0A1W0WFC9"/>
<dbReference type="EMBL" id="MTYJ01000114">
    <property type="protein sequence ID" value="OQV13882.1"/>
    <property type="molecule type" value="Genomic_DNA"/>
</dbReference>
<proteinExistence type="predicted"/>
<keyword evidence="4" id="KW-1185">Reference proteome</keyword>
<sequence length="1033" mass="106128">MSSLKLVIFDLRQLLCGRRGLYTLLCWILIWTSVSSNLTINSTNPSGNSSSVISLNGTSTNITSIFANSTALSNGTSASGNSSLVTISVNSTSSNQTTTNTINGTSSTGNSSITVSLNGTTANLNLTTNNATISANQTSILNNTLNAFANSTGTNTTIRPNFNATSVNGTGFYPPTNQTANDSPVNINQTSPNNSTSNFIVTAGNGTTVTQVIGNSTINGTIVLSNITTNANTTSPSVNPANPNSTAALGVNSTGIATPPPPTSLTPLSNGTALPVTPLGQPTLPSVFFLGGNNATNPLNPVTQAGVTLVPVTSLPSVTNATVAPNPITSIPSAIPPTALSLVNNATVAPNGVSIAPSPGPVTSPPLSGATTVASTQSVSTTTQQSLVININIDLGRTSSTPPAASTVPVPTTLPPIAMSTFTAAVTTTNSTTTIASLAPNSTNSLRVSTTPLTSLTSPTPNSTTAIVFPVTSTTSSPISTVVAASPLPSSTLPTVGAGSINLSPGNGSQVVCFSLPLNLIERLLPLIQNLITGQGAIPTSSTFAPPTVPPVMTTSVTVPAPLNVTFLPPITIPPIQSTLAQSITVPPIQLPSIAPPVFTIPFYVTAPVPTSNPSTSATGTTINYPFLGPYGVGSYGGLRPPPDNYTITVPPRQIESTTRIRPLNPFPGAAGVIPYYTNPPYNPLPPATTPSIPLVIPTTTMKAIAAVQPPASNSGYFSGAVSANNYGVGYQNPPAPAAYSISQQPAGTPVIGMPGYAFSGSSSTDGLQAVVVQPQAQQTSWSSTSHQQGAASASAAGQPGPVWITATSQPALRQLTQLTEGQAALDARNALCGGPMTNLIPDAITVTQDGIMHVFVGGLVFGLREGQNGKQKPVWMGNISDKWPGVHSTIQQITGATTRQDGTTFLFSRDTYWKFDNNYQMAADSPKKVPNGFPGVAQFDSVYQAPQSNGDMNFLRGEKVFSYNHKRFPPSRGPTATTTLGLPAGLTVINAAYTDWKGSEMTFVSGQNMWRISAAGKIKSGFPQLFTSLFDC</sequence>
<dbReference type="SMART" id="SM00120">
    <property type="entry name" value="HX"/>
    <property type="match status" value="4"/>
</dbReference>
<gene>
    <name evidence="3" type="ORF">BV898_11879</name>
</gene>
<dbReference type="InterPro" id="IPR018487">
    <property type="entry name" value="Hemopexin-like_repeat"/>
</dbReference>
<protein>
    <submittedName>
        <fullName evidence="3">Uncharacterized protein</fullName>
    </submittedName>
</protein>
<dbReference type="InterPro" id="IPR036375">
    <property type="entry name" value="Hemopexin-like_dom_sf"/>
</dbReference>
<feature type="repeat" description="Hemopexin" evidence="1">
    <location>
        <begin position="891"/>
        <end position="937"/>
    </location>
</feature>
<dbReference type="SUPFAM" id="SSF50923">
    <property type="entry name" value="Hemopexin-like domain"/>
    <property type="match status" value="2"/>
</dbReference>
<organism evidence="3 4">
    <name type="scientific">Hypsibius exemplaris</name>
    <name type="common">Freshwater tardigrade</name>
    <dbReference type="NCBI Taxonomy" id="2072580"/>
    <lineage>
        <taxon>Eukaryota</taxon>
        <taxon>Metazoa</taxon>
        <taxon>Ecdysozoa</taxon>
        <taxon>Tardigrada</taxon>
        <taxon>Eutardigrada</taxon>
        <taxon>Parachela</taxon>
        <taxon>Hypsibioidea</taxon>
        <taxon>Hypsibiidae</taxon>
        <taxon>Hypsibius</taxon>
    </lineage>
</organism>
<dbReference type="PROSITE" id="PS51642">
    <property type="entry name" value="HEMOPEXIN_2"/>
    <property type="match status" value="1"/>
</dbReference>
<evidence type="ECO:0000256" key="1">
    <source>
        <dbReference type="PROSITE-ProRule" id="PRU01011"/>
    </source>
</evidence>